<dbReference type="InterPro" id="IPR017937">
    <property type="entry name" value="Thioredoxin_CS"/>
</dbReference>
<dbReference type="PANTHER" id="PTHR45663">
    <property type="entry name" value="GEO12009P1"/>
    <property type="match status" value="1"/>
</dbReference>
<gene>
    <name evidence="8" type="ORF">SAMN05421779_102113</name>
</gene>
<sequence length="304" mass="32826">MAFILDESAIPVNAAPGGADLIKDTTIETFMEDVVVASQQVPVIVDFWAPWCGPCKTLGPMLEKLVRQSGGKVRMVKVNVDEEQQIAAQFQIQTVPTVYAFKGGRPVDAFQGAQQESQLKRFIDTLVGGGANVLDEALEQARAFLAEGDVDTATQIYQQILGQDPAHAGAIAGMLRCYLARGLNDEAAQVIASLPDALQKHAGIQAISTELALLAQGADDCAPLEAKVAANPDDHQAYIDLALAYYAAGRKEEACDILLASIRRDRSWNEEEARKQLLKLFEAMGHADPITKAARRKLSAVWLA</sequence>
<evidence type="ECO:0000259" key="7">
    <source>
        <dbReference type="PROSITE" id="PS51352"/>
    </source>
</evidence>
<keyword evidence="2" id="KW-0813">Transport</keyword>
<dbReference type="SUPFAM" id="SSF48452">
    <property type="entry name" value="TPR-like"/>
    <property type="match status" value="1"/>
</dbReference>
<dbReference type="PANTHER" id="PTHR45663:SF11">
    <property type="entry name" value="GEO12009P1"/>
    <property type="match status" value="1"/>
</dbReference>
<feature type="domain" description="Thioredoxin" evidence="7">
    <location>
        <begin position="16"/>
        <end position="128"/>
    </location>
</feature>
<dbReference type="NCBIfam" id="TIGR01068">
    <property type="entry name" value="thioredoxin"/>
    <property type="match status" value="1"/>
</dbReference>
<dbReference type="Gene3D" id="1.25.40.10">
    <property type="entry name" value="Tetratricopeptide repeat domain"/>
    <property type="match status" value="2"/>
</dbReference>
<dbReference type="CDD" id="cd02956">
    <property type="entry name" value="ybbN"/>
    <property type="match status" value="1"/>
</dbReference>
<proteinExistence type="inferred from homology"/>
<dbReference type="OrthoDB" id="9790390at2"/>
<evidence type="ECO:0000256" key="4">
    <source>
        <dbReference type="ARBA" id="ARBA00023157"/>
    </source>
</evidence>
<dbReference type="PRINTS" id="PR00421">
    <property type="entry name" value="THIOREDOXIN"/>
</dbReference>
<dbReference type="InterPro" id="IPR005746">
    <property type="entry name" value="Thioredoxin"/>
</dbReference>
<dbReference type="PROSITE" id="PS00194">
    <property type="entry name" value="THIOREDOXIN_1"/>
    <property type="match status" value="1"/>
</dbReference>
<protein>
    <recommendedName>
        <fullName evidence="6">Thioredoxin</fullName>
    </recommendedName>
</protein>
<dbReference type="Pfam" id="PF00085">
    <property type="entry name" value="Thioredoxin"/>
    <property type="match status" value="1"/>
</dbReference>
<dbReference type="Pfam" id="PF14561">
    <property type="entry name" value="TPR_20"/>
    <property type="match status" value="1"/>
</dbReference>
<comment type="similarity">
    <text evidence="1">Belongs to the thioredoxin family.</text>
</comment>
<dbReference type="Gene3D" id="3.40.30.10">
    <property type="entry name" value="Glutaredoxin"/>
    <property type="match status" value="1"/>
</dbReference>
<dbReference type="RefSeq" id="WP_076399026.1">
    <property type="nucleotide sequence ID" value="NZ_FTOA01000002.1"/>
</dbReference>
<dbReference type="PROSITE" id="PS51352">
    <property type="entry name" value="THIOREDOXIN_2"/>
    <property type="match status" value="1"/>
</dbReference>
<evidence type="ECO:0000256" key="5">
    <source>
        <dbReference type="ARBA" id="ARBA00023284"/>
    </source>
</evidence>
<evidence type="ECO:0000256" key="3">
    <source>
        <dbReference type="ARBA" id="ARBA00022982"/>
    </source>
</evidence>
<organism evidence="8 9">
    <name type="scientific">Insolitispirillum peregrinum</name>
    <dbReference type="NCBI Taxonomy" id="80876"/>
    <lineage>
        <taxon>Bacteria</taxon>
        <taxon>Pseudomonadati</taxon>
        <taxon>Pseudomonadota</taxon>
        <taxon>Alphaproteobacteria</taxon>
        <taxon>Rhodospirillales</taxon>
        <taxon>Novispirillaceae</taxon>
        <taxon>Insolitispirillum</taxon>
    </lineage>
</organism>
<evidence type="ECO:0000313" key="8">
    <source>
        <dbReference type="EMBL" id="SIS47136.1"/>
    </source>
</evidence>
<accession>A0A1N7JCY4</accession>
<dbReference type="InterPro" id="IPR036249">
    <property type="entry name" value="Thioredoxin-like_sf"/>
</dbReference>
<keyword evidence="5" id="KW-0676">Redox-active center</keyword>
<keyword evidence="9" id="KW-1185">Reference proteome</keyword>
<dbReference type="InterPro" id="IPR013766">
    <property type="entry name" value="Thioredoxin_domain"/>
</dbReference>
<dbReference type="EMBL" id="FTOA01000002">
    <property type="protein sequence ID" value="SIS47136.1"/>
    <property type="molecule type" value="Genomic_DNA"/>
</dbReference>
<dbReference type="Proteomes" id="UP000185678">
    <property type="component" value="Unassembled WGS sequence"/>
</dbReference>
<keyword evidence="4" id="KW-1015">Disulfide bond</keyword>
<dbReference type="GO" id="GO:0015035">
    <property type="term" value="F:protein-disulfide reductase activity"/>
    <property type="evidence" value="ECO:0007669"/>
    <property type="project" value="UniProtKB-UniRule"/>
</dbReference>
<reference evidence="8 9" key="1">
    <citation type="submission" date="2017-01" db="EMBL/GenBank/DDBJ databases">
        <authorList>
            <person name="Mah S.A."/>
            <person name="Swanson W.J."/>
            <person name="Moy G.W."/>
            <person name="Vacquier V.D."/>
        </authorList>
    </citation>
    <scope>NUCLEOTIDE SEQUENCE [LARGE SCALE GENOMIC DNA]</scope>
    <source>
        <strain evidence="8 9">DSM 11589</strain>
    </source>
</reference>
<name>A0A1N7JCY4_9PROT</name>
<evidence type="ECO:0000256" key="2">
    <source>
        <dbReference type="ARBA" id="ARBA00022448"/>
    </source>
</evidence>
<dbReference type="SUPFAM" id="SSF52833">
    <property type="entry name" value="Thioredoxin-like"/>
    <property type="match status" value="1"/>
</dbReference>
<dbReference type="STRING" id="80876.SAMN05421779_102113"/>
<dbReference type="GO" id="GO:0006950">
    <property type="term" value="P:response to stress"/>
    <property type="evidence" value="ECO:0007669"/>
    <property type="project" value="UniProtKB-ARBA"/>
</dbReference>
<dbReference type="InterPro" id="IPR011990">
    <property type="entry name" value="TPR-like_helical_dom_sf"/>
</dbReference>
<keyword evidence="3" id="KW-0249">Electron transport</keyword>
<evidence type="ECO:0000313" key="9">
    <source>
        <dbReference type="Proteomes" id="UP000185678"/>
    </source>
</evidence>
<dbReference type="Pfam" id="PF14559">
    <property type="entry name" value="TPR_19"/>
    <property type="match status" value="1"/>
</dbReference>
<evidence type="ECO:0000256" key="6">
    <source>
        <dbReference type="NCBIfam" id="TIGR01068"/>
    </source>
</evidence>
<evidence type="ECO:0000256" key="1">
    <source>
        <dbReference type="ARBA" id="ARBA00008987"/>
    </source>
</evidence>
<dbReference type="AlphaFoldDB" id="A0A1N7JCY4"/>
<dbReference type="FunFam" id="3.40.30.10:FF:000001">
    <property type="entry name" value="Thioredoxin"/>
    <property type="match status" value="1"/>
</dbReference>
<dbReference type="GO" id="GO:0005737">
    <property type="term" value="C:cytoplasm"/>
    <property type="evidence" value="ECO:0007669"/>
    <property type="project" value="TreeGrafter"/>
</dbReference>